<reference evidence="1 2" key="1">
    <citation type="journal article" date="2024" name="Commun. Biol.">
        <title>Comparative genomic analysis of thermophilic fungi reveals convergent evolutionary adaptations and gene losses.</title>
        <authorList>
            <person name="Steindorff A.S."/>
            <person name="Aguilar-Pontes M.V."/>
            <person name="Robinson A.J."/>
            <person name="Andreopoulos B."/>
            <person name="LaButti K."/>
            <person name="Kuo A."/>
            <person name="Mondo S."/>
            <person name="Riley R."/>
            <person name="Otillar R."/>
            <person name="Haridas S."/>
            <person name="Lipzen A."/>
            <person name="Grimwood J."/>
            <person name="Schmutz J."/>
            <person name="Clum A."/>
            <person name="Reid I.D."/>
            <person name="Moisan M.C."/>
            <person name="Butler G."/>
            <person name="Nguyen T.T.M."/>
            <person name="Dewar K."/>
            <person name="Conant G."/>
            <person name="Drula E."/>
            <person name="Henrissat B."/>
            <person name="Hansel C."/>
            <person name="Singer S."/>
            <person name="Hutchinson M.I."/>
            <person name="de Vries R.P."/>
            <person name="Natvig D.O."/>
            <person name="Powell A.J."/>
            <person name="Tsang A."/>
            <person name="Grigoriev I.V."/>
        </authorList>
    </citation>
    <scope>NUCLEOTIDE SEQUENCE [LARGE SCALE GENOMIC DNA]</scope>
    <source>
        <strain evidence="1 2">CBS 494.80</strain>
    </source>
</reference>
<dbReference type="Proteomes" id="UP001595075">
    <property type="component" value="Unassembled WGS sequence"/>
</dbReference>
<proteinExistence type="predicted"/>
<comment type="caution">
    <text evidence="1">The sequence shown here is derived from an EMBL/GenBank/DDBJ whole genome shotgun (WGS) entry which is preliminary data.</text>
</comment>
<dbReference type="Gene3D" id="3.40.50.1110">
    <property type="entry name" value="SGNH hydrolase"/>
    <property type="match status" value="1"/>
</dbReference>
<dbReference type="InterPro" id="IPR036514">
    <property type="entry name" value="SGNH_hydro_sf"/>
</dbReference>
<keyword evidence="2" id="KW-1185">Reference proteome</keyword>
<evidence type="ECO:0000313" key="2">
    <source>
        <dbReference type="Proteomes" id="UP001595075"/>
    </source>
</evidence>
<sequence>MMFSKDILAMILARHRHTSSHFKPSIEPRKQLGRIGSSQVSVYFVSRNHYSPRPSVDEDQAQLPTTQQHFRYRSSDTDNSVFVLLVLPGNDIVNSFSRNDPITVIPEIFKTYDKSVNQLYAIEARKFIFNNLPDLPKTTEITAAAAANGMKSAIGTAKQQVELCNEQVICLADRTPSKYQGVTIFQPDVYSVFANVFTDPKSHLETANITKTYSPCPVSNRFLPTNLPRSQKLHHIISLSQQSNSNPLKVFAGAEIGVQIWRSYLNLTQVFESNNVDRPKVFCFSSPNFQKSNQGGRLPDSYTQC</sequence>
<evidence type="ECO:0000313" key="1">
    <source>
        <dbReference type="EMBL" id="KAL2069076.1"/>
    </source>
</evidence>
<organism evidence="1 2">
    <name type="scientific">Oculimacula yallundae</name>
    <dbReference type="NCBI Taxonomy" id="86028"/>
    <lineage>
        <taxon>Eukaryota</taxon>
        <taxon>Fungi</taxon>
        <taxon>Dikarya</taxon>
        <taxon>Ascomycota</taxon>
        <taxon>Pezizomycotina</taxon>
        <taxon>Leotiomycetes</taxon>
        <taxon>Helotiales</taxon>
        <taxon>Ploettnerulaceae</taxon>
        <taxon>Oculimacula</taxon>
    </lineage>
</organism>
<gene>
    <name evidence="1" type="ORF">VTL71DRAFT_15414</name>
</gene>
<name>A0ABR4CIL2_9HELO</name>
<dbReference type="EMBL" id="JAZHXI010000008">
    <property type="protein sequence ID" value="KAL2069076.1"/>
    <property type="molecule type" value="Genomic_DNA"/>
</dbReference>
<accession>A0ABR4CIL2</accession>
<protein>
    <submittedName>
        <fullName evidence="1">Uncharacterized protein</fullName>
    </submittedName>
</protein>